<reference evidence="19" key="1">
    <citation type="submission" date="2020-07" db="EMBL/GenBank/DDBJ databases">
        <title>Complete genome sequencing of Clostridia bacterium strain 12CBH8.</title>
        <authorList>
            <person name="Sakamoto M."/>
            <person name="Murakami T."/>
            <person name="Mori H."/>
        </authorList>
    </citation>
    <scope>NUCLEOTIDE SEQUENCE [LARGE SCALE GENOMIC DNA]</scope>
    <source>
        <strain evidence="19">12CBH8</strain>
    </source>
</reference>
<dbReference type="GO" id="GO:0005524">
    <property type="term" value="F:ATP binding"/>
    <property type="evidence" value="ECO:0007669"/>
    <property type="project" value="UniProtKB-UniRule"/>
</dbReference>
<dbReference type="InterPro" id="IPR003593">
    <property type="entry name" value="AAA+_ATPase"/>
</dbReference>
<dbReference type="PANTHER" id="PTHR10046">
    <property type="entry name" value="ATP DEPENDENT LON PROTEASE FAMILY MEMBER"/>
    <property type="match status" value="1"/>
</dbReference>
<dbReference type="GO" id="GO:0004176">
    <property type="term" value="F:ATP-dependent peptidase activity"/>
    <property type="evidence" value="ECO:0007669"/>
    <property type="project" value="UniProtKB-UniRule"/>
</dbReference>
<evidence type="ECO:0000256" key="2">
    <source>
        <dbReference type="ARBA" id="ARBA00022490"/>
    </source>
</evidence>
<gene>
    <name evidence="18" type="primary">lonA</name>
    <name evidence="9" type="synonym">lon</name>
    <name evidence="18" type="ORF">C12CBH8_17230</name>
</gene>
<dbReference type="PIRSF" id="PIRSF001174">
    <property type="entry name" value="Lon_proteas"/>
    <property type="match status" value="1"/>
</dbReference>
<dbReference type="InterPro" id="IPR046336">
    <property type="entry name" value="Lon_prtase_N_sf"/>
</dbReference>
<dbReference type="SUPFAM" id="SSF88697">
    <property type="entry name" value="PUA domain-like"/>
    <property type="match status" value="1"/>
</dbReference>
<feature type="domain" description="Lon N-terminal" evidence="17">
    <location>
        <begin position="13"/>
        <end position="207"/>
    </location>
</feature>
<feature type="active site" evidence="9 11">
    <location>
        <position position="725"/>
    </location>
</feature>
<evidence type="ECO:0000256" key="9">
    <source>
        <dbReference type="HAMAP-Rule" id="MF_01973"/>
    </source>
</evidence>
<keyword evidence="8 9" id="KW-0346">Stress response</keyword>
<dbReference type="InterPro" id="IPR020568">
    <property type="entry name" value="Ribosomal_Su5_D2-typ_SF"/>
</dbReference>
<dbReference type="SUPFAM" id="SSF54211">
    <property type="entry name" value="Ribosomal protein S5 domain 2-like"/>
    <property type="match status" value="1"/>
</dbReference>
<evidence type="ECO:0000256" key="15">
    <source>
        <dbReference type="SAM" id="MobiDB-lite"/>
    </source>
</evidence>
<dbReference type="InterPro" id="IPR003111">
    <property type="entry name" value="Lon_prtase_N"/>
</dbReference>
<comment type="induction">
    <text evidence="9">By heat shock.</text>
</comment>
<dbReference type="PROSITE" id="PS51787">
    <property type="entry name" value="LON_N"/>
    <property type="match status" value="1"/>
</dbReference>
<evidence type="ECO:0000256" key="11">
    <source>
        <dbReference type="PIRSR" id="PIRSR001174-1"/>
    </source>
</evidence>
<dbReference type="InterPro" id="IPR003959">
    <property type="entry name" value="ATPase_AAA_core"/>
</dbReference>
<evidence type="ECO:0000256" key="8">
    <source>
        <dbReference type="ARBA" id="ARBA00023016"/>
    </source>
</evidence>
<evidence type="ECO:0000256" key="3">
    <source>
        <dbReference type="ARBA" id="ARBA00022670"/>
    </source>
</evidence>
<accession>A0A7I8D8X4</accession>
<comment type="function">
    <text evidence="9">ATP-dependent serine protease that mediates the selective degradation of mutant and abnormal proteins as well as certain short-lived regulatory proteins. Required for cellular homeostasis and for survival from DNA damage and developmental changes induced by stress. Degrades polypeptides processively to yield small peptide fragments that are 5 to 10 amino acids long. Binds to DNA in a double-stranded, site-specific manner.</text>
</comment>
<dbReference type="Pfam" id="PF00004">
    <property type="entry name" value="AAA"/>
    <property type="match status" value="1"/>
</dbReference>
<dbReference type="InterPro" id="IPR054594">
    <property type="entry name" value="Lon_lid"/>
</dbReference>
<evidence type="ECO:0000256" key="12">
    <source>
        <dbReference type="PIRSR" id="PIRSR001174-2"/>
    </source>
</evidence>
<feature type="binding site" evidence="9 12">
    <location>
        <begin position="359"/>
        <end position="366"/>
    </location>
    <ligand>
        <name>ATP</name>
        <dbReference type="ChEBI" id="CHEBI:30616"/>
    </ligand>
</feature>
<evidence type="ECO:0000256" key="4">
    <source>
        <dbReference type="ARBA" id="ARBA00022741"/>
    </source>
</evidence>
<comment type="similarity">
    <text evidence="9 10 13 14">Belongs to the peptidase S16 family.</text>
</comment>
<protein>
    <recommendedName>
        <fullName evidence="9 10">Lon protease</fullName>
        <ecNumber evidence="9 10">3.4.21.53</ecNumber>
    </recommendedName>
    <alternativeName>
        <fullName evidence="9">ATP-dependent protease La</fullName>
    </alternativeName>
</protein>
<evidence type="ECO:0000259" key="17">
    <source>
        <dbReference type="PROSITE" id="PS51787"/>
    </source>
</evidence>
<feature type="region of interest" description="Disordered" evidence="15">
    <location>
        <begin position="785"/>
        <end position="808"/>
    </location>
</feature>
<dbReference type="PROSITE" id="PS51786">
    <property type="entry name" value="LON_PROTEOLYTIC"/>
    <property type="match status" value="1"/>
</dbReference>
<comment type="subcellular location">
    <subcellularLocation>
        <location evidence="1 9 10">Cytoplasm</location>
    </subcellularLocation>
</comment>
<dbReference type="InterPro" id="IPR008269">
    <property type="entry name" value="Lon_proteolytic"/>
</dbReference>
<dbReference type="EMBL" id="AP023321">
    <property type="protein sequence ID" value="BCI61084.1"/>
    <property type="molecule type" value="Genomic_DNA"/>
</dbReference>
<dbReference type="NCBIfam" id="TIGR00763">
    <property type="entry name" value="lon"/>
    <property type="match status" value="1"/>
</dbReference>
<dbReference type="GO" id="GO:0006515">
    <property type="term" value="P:protein quality control for misfolded or incompletely synthesized proteins"/>
    <property type="evidence" value="ECO:0007669"/>
    <property type="project" value="UniProtKB-UniRule"/>
</dbReference>
<feature type="active site" evidence="9 11">
    <location>
        <position position="682"/>
    </location>
</feature>
<dbReference type="Gene3D" id="3.30.230.10">
    <property type="match status" value="1"/>
</dbReference>
<evidence type="ECO:0000259" key="16">
    <source>
        <dbReference type="PROSITE" id="PS51786"/>
    </source>
</evidence>
<keyword evidence="6 9" id="KW-0720">Serine protease</keyword>
<dbReference type="KEGG" id="sman:C12CBH8_17230"/>
<dbReference type="SMART" id="SM00382">
    <property type="entry name" value="AAA"/>
    <property type="match status" value="1"/>
</dbReference>
<dbReference type="InterPro" id="IPR004815">
    <property type="entry name" value="Lon_bac/euk-typ"/>
</dbReference>
<evidence type="ECO:0000256" key="6">
    <source>
        <dbReference type="ARBA" id="ARBA00022825"/>
    </source>
</evidence>
<name>A0A7I8D8X4_9FIRM</name>
<dbReference type="GO" id="GO:0004252">
    <property type="term" value="F:serine-type endopeptidase activity"/>
    <property type="evidence" value="ECO:0007669"/>
    <property type="project" value="UniProtKB-UniRule"/>
</dbReference>
<dbReference type="EC" id="3.4.21.53" evidence="9 10"/>
<dbReference type="GO" id="GO:0034605">
    <property type="term" value="P:cellular response to heat"/>
    <property type="evidence" value="ECO:0007669"/>
    <property type="project" value="UniProtKB-UniRule"/>
</dbReference>
<dbReference type="CDD" id="cd19500">
    <property type="entry name" value="RecA-like_Lon"/>
    <property type="match status" value="1"/>
</dbReference>
<evidence type="ECO:0000256" key="1">
    <source>
        <dbReference type="ARBA" id="ARBA00004496"/>
    </source>
</evidence>
<dbReference type="Gene3D" id="3.40.50.300">
    <property type="entry name" value="P-loop containing nucleotide triphosphate hydrolases"/>
    <property type="match status" value="1"/>
</dbReference>
<dbReference type="HAMAP" id="MF_01973">
    <property type="entry name" value="lon_bact"/>
    <property type="match status" value="1"/>
</dbReference>
<dbReference type="InterPro" id="IPR027065">
    <property type="entry name" value="Lon_Prtase"/>
</dbReference>
<proteinExistence type="evidence at transcript level"/>
<sequence>MINNSNNPADHRLPLLALRGLVLFPGMTLHFDVGRKKSILALNAAMGDLQEIFLVAQRDVRIDDPTPQDLYEIGVIAKIKQVLRMPGDNIRIVVEGVRRARIEQLVQVEPYFVADLRLCRERRSMDLEYAMALIREAQEGFSEYAELSGKTAPDVVMEVMAAEEPGYLADYIAFNIMLKTEEKQMLLSDLMPFHRLESLIALLRRENDVLELEHQIQERVQSQMDQNQREYYLREQLKVIAQELGDGDNPQEEAEVYRDRIQALNLPEETADKLTKEAGRLFKMPSGSHEASVIRSYLDTCLDLPWNKATKDHIDLTAARRILDRDHYGMEKVKERILEILAVRKLAPDVKGQIICLAGPPGVGKTSIAKSVAKALGRKYVRLSLGGVKDEADIRGHRKTYIGAMPGRIISAIHTAGVNNPLILLDEVDKLANDFRGDPSAALLEVLDSEQNNTFRDHYIEVPFDLSHVLFLTTANDVGAIPGPLYDRMEIIRLGSYTQEEKFHIAKEHLIPQERKRHGLNGRTLKFDDAAIHDLIGGYTREAGVRGLNREIASLCRKAAKIIAGEEAKSVSVTSSNLEELLGPKRFRRENDGRKDEVGVVTGLAWTSVGGETMPVEVAVMDGVGKVELTGSLGNVMKESARAAVSYIRAHADVLGVERDFYKTKDIHIHVPEGAVPKDGPSAGVTITTALVSALTGIPVKGDVAMTGEITLRGRVIPIGGLKEKTMAALRSGIKTVVIPMDNQPDLAELSDTVRENLHFVPADRLETVLETALTVRPQPIKPKEKKEIATIPAGQGASLGGRVESPC</sequence>
<organism evidence="18 19">
    <name type="scientific">Solibaculum mannosilyticum</name>
    <dbReference type="NCBI Taxonomy" id="2780922"/>
    <lineage>
        <taxon>Bacteria</taxon>
        <taxon>Bacillati</taxon>
        <taxon>Bacillota</taxon>
        <taxon>Clostridia</taxon>
        <taxon>Eubacteriales</taxon>
        <taxon>Oscillospiraceae</taxon>
        <taxon>Solibaculum</taxon>
    </lineage>
</organism>
<keyword evidence="3 9" id="KW-0645">Protease</keyword>
<dbReference type="PRINTS" id="PR00830">
    <property type="entry name" value="ENDOLAPTASE"/>
</dbReference>
<dbReference type="Gene3D" id="1.10.8.60">
    <property type="match status" value="1"/>
</dbReference>
<dbReference type="Gene3D" id="1.20.5.5270">
    <property type="match status" value="1"/>
</dbReference>
<feature type="domain" description="Lon proteolytic" evidence="16">
    <location>
        <begin position="595"/>
        <end position="776"/>
    </location>
</feature>
<dbReference type="InterPro" id="IPR027417">
    <property type="entry name" value="P-loop_NTPase"/>
</dbReference>
<dbReference type="GO" id="GO:0005737">
    <property type="term" value="C:cytoplasm"/>
    <property type="evidence" value="ECO:0007669"/>
    <property type="project" value="UniProtKB-SubCell"/>
</dbReference>
<evidence type="ECO:0000256" key="7">
    <source>
        <dbReference type="ARBA" id="ARBA00022840"/>
    </source>
</evidence>
<dbReference type="Gene3D" id="2.30.130.40">
    <property type="entry name" value="LON domain-like"/>
    <property type="match status" value="1"/>
</dbReference>
<dbReference type="Proteomes" id="UP000593890">
    <property type="component" value="Chromosome"/>
</dbReference>
<evidence type="ECO:0000313" key="18">
    <source>
        <dbReference type="EMBL" id="BCI61084.1"/>
    </source>
</evidence>
<dbReference type="Pfam" id="PF05362">
    <property type="entry name" value="Lon_C"/>
    <property type="match status" value="1"/>
</dbReference>
<dbReference type="InterPro" id="IPR014721">
    <property type="entry name" value="Ribsml_uS5_D2-typ_fold_subgr"/>
</dbReference>
<evidence type="ECO:0000313" key="19">
    <source>
        <dbReference type="Proteomes" id="UP000593890"/>
    </source>
</evidence>
<dbReference type="InterPro" id="IPR027543">
    <property type="entry name" value="Lon_bac"/>
</dbReference>
<dbReference type="InterPro" id="IPR008268">
    <property type="entry name" value="Peptidase_S16_AS"/>
</dbReference>
<evidence type="ECO:0000256" key="10">
    <source>
        <dbReference type="PIRNR" id="PIRNR001174"/>
    </source>
</evidence>
<dbReference type="Gene3D" id="1.20.58.1480">
    <property type="match status" value="1"/>
</dbReference>
<evidence type="ECO:0000256" key="14">
    <source>
        <dbReference type="RuleBase" id="RU000591"/>
    </source>
</evidence>
<keyword evidence="5 9" id="KW-0378">Hydrolase</keyword>
<keyword evidence="19" id="KW-1185">Reference proteome</keyword>
<dbReference type="AlphaFoldDB" id="A0A7I8D8X4"/>
<dbReference type="GO" id="GO:0043565">
    <property type="term" value="F:sequence-specific DNA binding"/>
    <property type="evidence" value="ECO:0007669"/>
    <property type="project" value="UniProtKB-UniRule"/>
</dbReference>
<dbReference type="GO" id="GO:0016887">
    <property type="term" value="F:ATP hydrolysis activity"/>
    <property type="evidence" value="ECO:0007669"/>
    <property type="project" value="UniProtKB-UniRule"/>
</dbReference>
<dbReference type="InterPro" id="IPR015947">
    <property type="entry name" value="PUA-like_sf"/>
</dbReference>
<dbReference type="PROSITE" id="PS01046">
    <property type="entry name" value="LON_SER"/>
    <property type="match status" value="1"/>
</dbReference>
<keyword evidence="2 9" id="KW-0963">Cytoplasm</keyword>
<comment type="subunit">
    <text evidence="9 10">Homohexamer. Organized in a ring with a central cavity.</text>
</comment>
<dbReference type="Pfam" id="PF02190">
    <property type="entry name" value="LON_substr_bdg"/>
    <property type="match status" value="1"/>
</dbReference>
<comment type="catalytic activity">
    <reaction evidence="9 10 13">
        <text>Hydrolysis of proteins in presence of ATP.</text>
        <dbReference type="EC" id="3.4.21.53"/>
    </reaction>
</comment>
<dbReference type="Pfam" id="PF22667">
    <property type="entry name" value="Lon_lid"/>
    <property type="match status" value="1"/>
</dbReference>
<dbReference type="SUPFAM" id="SSF52540">
    <property type="entry name" value="P-loop containing nucleoside triphosphate hydrolases"/>
    <property type="match status" value="1"/>
</dbReference>
<evidence type="ECO:0000256" key="13">
    <source>
        <dbReference type="PROSITE-ProRule" id="PRU01122"/>
    </source>
</evidence>
<evidence type="ECO:0000256" key="5">
    <source>
        <dbReference type="ARBA" id="ARBA00022801"/>
    </source>
</evidence>
<dbReference type="RefSeq" id="WP_090264541.1">
    <property type="nucleotide sequence ID" value="NZ_AP023321.1"/>
</dbReference>
<dbReference type="FunFam" id="3.40.50.300:FF:000382">
    <property type="entry name" value="Lon protease homolog 2, peroxisomal"/>
    <property type="match status" value="1"/>
</dbReference>
<keyword evidence="4 9" id="KW-0547">Nucleotide-binding</keyword>
<keyword evidence="7 9" id="KW-0067">ATP-binding</keyword>
<dbReference type="SMART" id="SM00464">
    <property type="entry name" value="LON"/>
    <property type="match status" value="1"/>
</dbReference>